<dbReference type="Pfam" id="PF07947">
    <property type="entry name" value="YhhN"/>
    <property type="match status" value="1"/>
</dbReference>
<evidence type="ECO:0000256" key="5">
    <source>
        <dbReference type="ARBA" id="ARBA00023136"/>
    </source>
</evidence>
<comment type="caution">
    <text evidence="7">The sequence shown here is derived from an EMBL/GenBank/DDBJ whole genome shotgun (WGS) entry which is preliminary data.</text>
</comment>
<evidence type="ECO:0000256" key="4">
    <source>
        <dbReference type="ARBA" id="ARBA00022989"/>
    </source>
</evidence>
<accession>A0A5J4VTH4</accession>
<dbReference type="GO" id="GO:0016787">
    <property type="term" value="F:hydrolase activity"/>
    <property type="evidence" value="ECO:0007669"/>
    <property type="project" value="TreeGrafter"/>
</dbReference>
<feature type="transmembrane region" description="Helical" evidence="6">
    <location>
        <begin position="125"/>
        <end position="145"/>
    </location>
</feature>
<feature type="transmembrane region" description="Helical" evidence="6">
    <location>
        <begin position="151"/>
        <end position="174"/>
    </location>
</feature>
<dbReference type="Proteomes" id="UP000324800">
    <property type="component" value="Unassembled WGS sequence"/>
</dbReference>
<feature type="transmembrane region" description="Helical" evidence="6">
    <location>
        <begin position="34"/>
        <end position="55"/>
    </location>
</feature>
<dbReference type="GO" id="GO:0016020">
    <property type="term" value="C:membrane"/>
    <property type="evidence" value="ECO:0007669"/>
    <property type="project" value="UniProtKB-SubCell"/>
</dbReference>
<keyword evidence="5 6" id="KW-0472">Membrane</keyword>
<keyword evidence="4 6" id="KW-1133">Transmembrane helix</keyword>
<evidence type="ECO:0000256" key="2">
    <source>
        <dbReference type="ARBA" id="ARBA00007375"/>
    </source>
</evidence>
<sequence>MASKIWQQFELFIYSLQFTSVILYFLSLEKNIIWLRYLTKTTPVLLLLPLVHIVWRKQIGAKNTASLFLLTFYTIGILLSAIGDLLLVRDIWESSYTFGASSFILGLLCYAVAFYPKKEGYQTRVFIQSFIIMTVISSCVFLIIFRGVYNSPVNIVTCFIYLLTQCIIVTSFVSQPNNSQDRCEQCQSVGSCGAILFCLSDFMLIIDAGLKMIEQNNGRDGTIPGFPLRNYAVMLTYYAGQFMIAWCTRQWSCAERNKVKEQIVVELKMSKQEHEKELRKSE</sequence>
<keyword evidence="3 6" id="KW-0812">Transmembrane</keyword>
<feature type="transmembrane region" description="Helical" evidence="6">
    <location>
        <begin position="12"/>
        <end position="28"/>
    </location>
</feature>
<evidence type="ECO:0000256" key="1">
    <source>
        <dbReference type="ARBA" id="ARBA00004141"/>
    </source>
</evidence>
<evidence type="ECO:0000256" key="6">
    <source>
        <dbReference type="SAM" id="Phobius"/>
    </source>
</evidence>
<feature type="transmembrane region" description="Helical" evidence="6">
    <location>
        <begin position="186"/>
        <end position="210"/>
    </location>
</feature>
<evidence type="ECO:0000256" key="3">
    <source>
        <dbReference type="ARBA" id="ARBA00022692"/>
    </source>
</evidence>
<dbReference type="PANTHER" id="PTHR31885:SF6">
    <property type="entry name" value="GH04784P"/>
    <property type="match status" value="1"/>
</dbReference>
<proteinExistence type="inferred from homology"/>
<dbReference type="PANTHER" id="PTHR31885">
    <property type="entry name" value="GH04784P"/>
    <property type="match status" value="1"/>
</dbReference>
<evidence type="ECO:0000313" key="7">
    <source>
        <dbReference type="EMBL" id="KAA6385908.1"/>
    </source>
</evidence>
<feature type="transmembrane region" description="Helical" evidence="6">
    <location>
        <begin position="230"/>
        <end position="248"/>
    </location>
</feature>
<comment type="similarity">
    <text evidence="2">Belongs to the TMEM86 family.</text>
</comment>
<feature type="transmembrane region" description="Helical" evidence="6">
    <location>
        <begin position="67"/>
        <end position="88"/>
    </location>
</feature>
<dbReference type="AlphaFoldDB" id="A0A5J4VTH4"/>
<reference evidence="7 8" key="1">
    <citation type="submission" date="2019-03" db="EMBL/GenBank/DDBJ databases">
        <title>Single cell metagenomics reveals metabolic interactions within the superorganism composed of flagellate Streblomastix strix and complex community of Bacteroidetes bacteria on its surface.</title>
        <authorList>
            <person name="Treitli S.C."/>
            <person name="Kolisko M."/>
            <person name="Husnik F."/>
            <person name="Keeling P."/>
            <person name="Hampl V."/>
        </authorList>
    </citation>
    <scope>NUCLEOTIDE SEQUENCE [LARGE SCALE GENOMIC DNA]</scope>
    <source>
        <strain evidence="7">ST1C</strain>
    </source>
</reference>
<gene>
    <name evidence="7" type="ORF">EZS28_018568</name>
</gene>
<evidence type="ECO:0000313" key="8">
    <source>
        <dbReference type="Proteomes" id="UP000324800"/>
    </source>
</evidence>
<name>A0A5J4VTH4_9EUKA</name>
<dbReference type="EMBL" id="SNRW01005047">
    <property type="protein sequence ID" value="KAA6385908.1"/>
    <property type="molecule type" value="Genomic_DNA"/>
</dbReference>
<dbReference type="InterPro" id="IPR012506">
    <property type="entry name" value="TMEM86B-like"/>
</dbReference>
<organism evidence="7 8">
    <name type="scientific">Streblomastix strix</name>
    <dbReference type="NCBI Taxonomy" id="222440"/>
    <lineage>
        <taxon>Eukaryota</taxon>
        <taxon>Metamonada</taxon>
        <taxon>Preaxostyla</taxon>
        <taxon>Oxymonadida</taxon>
        <taxon>Streblomastigidae</taxon>
        <taxon>Streblomastix</taxon>
    </lineage>
</organism>
<protein>
    <submittedName>
        <fullName evidence="7">Uncharacterized protein</fullName>
    </submittedName>
</protein>
<comment type="subcellular location">
    <subcellularLocation>
        <location evidence="1">Membrane</location>
        <topology evidence="1">Multi-pass membrane protein</topology>
    </subcellularLocation>
</comment>
<feature type="transmembrane region" description="Helical" evidence="6">
    <location>
        <begin position="94"/>
        <end position="113"/>
    </location>
</feature>